<protein>
    <submittedName>
        <fullName evidence="2">Uncharacterized protein</fullName>
    </submittedName>
</protein>
<feature type="compositionally biased region" description="Low complexity" evidence="1">
    <location>
        <begin position="67"/>
        <end position="79"/>
    </location>
</feature>
<reference evidence="2" key="1">
    <citation type="journal article" date="2020" name="Stud. Mycol.">
        <title>101 Dothideomycetes genomes: a test case for predicting lifestyles and emergence of pathogens.</title>
        <authorList>
            <person name="Haridas S."/>
            <person name="Albert R."/>
            <person name="Binder M."/>
            <person name="Bloem J."/>
            <person name="Labutti K."/>
            <person name="Salamov A."/>
            <person name="Andreopoulos B."/>
            <person name="Baker S."/>
            <person name="Barry K."/>
            <person name="Bills G."/>
            <person name="Bluhm B."/>
            <person name="Cannon C."/>
            <person name="Castanera R."/>
            <person name="Culley D."/>
            <person name="Daum C."/>
            <person name="Ezra D."/>
            <person name="Gonzalez J."/>
            <person name="Henrissat B."/>
            <person name="Kuo A."/>
            <person name="Liang C."/>
            <person name="Lipzen A."/>
            <person name="Lutzoni F."/>
            <person name="Magnuson J."/>
            <person name="Mondo S."/>
            <person name="Nolan M."/>
            <person name="Ohm R."/>
            <person name="Pangilinan J."/>
            <person name="Park H.-J."/>
            <person name="Ramirez L."/>
            <person name="Alfaro M."/>
            <person name="Sun H."/>
            <person name="Tritt A."/>
            <person name="Yoshinaga Y."/>
            <person name="Zwiers L.-H."/>
            <person name="Turgeon B."/>
            <person name="Goodwin S."/>
            <person name="Spatafora J."/>
            <person name="Crous P."/>
            <person name="Grigoriev I."/>
        </authorList>
    </citation>
    <scope>NUCLEOTIDE SEQUENCE</scope>
    <source>
        <strain evidence="2">CBS 379.55</strain>
    </source>
</reference>
<feature type="region of interest" description="Disordered" evidence="1">
    <location>
        <begin position="1"/>
        <end position="79"/>
    </location>
</feature>
<dbReference type="OrthoDB" id="5350396at2759"/>
<feature type="region of interest" description="Disordered" evidence="1">
    <location>
        <begin position="535"/>
        <end position="556"/>
    </location>
</feature>
<keyword evidence="3" id="KW-1185">Reference proteome</keyword>
<feature type="compositionally biased region" description="Basic and acidic residues" evidence="1">
    <location>
        <begin position="1"/>
        <end position="19"/>
    </location>
</feature>
<organism evidence="2 3">
    <name type="scientific">Westerdykella ornata</name>
    <dbReference type="NCBI Taxonomy" id="318751"/>
    <lineage>
        <taxon>Eukaryota</taxon>
        <taxon>Fungi</taxon>
        <taxon>Dikarya</taxon>
        <taxon>Ascomycota</taxon>
        <taxon>Pezizomycotina</taxon>
        <taxon>Dothideomycetes</taxon>
        <taxon>Pleosporomycetidae</taxon>
        <taxon>Pleosporales</taxon>
        <taxon>Sporormiaceae</taxon>
        <taxon>Westerdykella</taxon>
    </lineage>
</organism>
<name>A0A6A6JYE4_WESOR</name>
<accession>A0A6A6JYE4</accession>
<dbReference type="AlphaFoldDB" id="A0A6A6JYE4"/>
<sequence length="677" mass="74325">MPDVRDIRSFFKPAERPSERLTPPRATTPTTVRVWPSPRLPTRQRDAPSGSGTATATANPIPPNRPPTNSQSSANSTASKKALLNGNIVILNSDSDSEPDLFEELDFGLSKPPPQKVTLNSHGNPEHRHGAYSTPSVLLKKDDELKKPPKPTQTSVSTLNRLVKEAQKSAEEEQRMKSLWADLEKPVESTIEEQLAIDEDVLAGIVHDDDDGDDKAKRLYLAMQRTNALDTDCVFHLFGDSKREATRSMKFPAHALSSCGWTACLEDPLQRDQAFLSGFAQQVFQYQTLPPELAAWMVDQICAGSIHSLSVVYMQLLESHPEHLKTYLSKAQLEKIFSGLGASIEKHEQDIRPIFELPHSSKRSLPSHLKSVLELVRCAAKCLSPEPRKYALSILLLMSMDASVISDASTLLLLQDTLESLIRHIPDRDPMLTNLTTALVRRLTHPILQNTLITHLPTKSPLSATFRRHLALSFLLGPATPIPASLSETDFSHLIHTYLSTDPALKITRHTDYASLAATISLLDVAIGTGPLPVPCQPPAPPQRDSNSIPSSTSAATWRFKGPSRSVLTAEEISFNKVIDGLVQSIKLLGNGIVEAGAISDLSRLEAKDGLERLVRRLESAVRIGGRRKRAVFEVDEEDWVGEGEGEMEKKRRVVERWFGGRMKDGGGGDGCGGGEG</sequence>
<gene>
    <name evidence="2" type="ORF">EI97DRAFT_454779</name>
</gene>
<proteinExistence type="predicted"/>
<feature type="compositionally biased region" description="Low complexity" evidence="1">
    <location>
        <begin position="23"/>
        <end position="36"/>
    </location>
</feature>
<evidence type="ECO:0000313" key="3">
    <source>
        <dbReference type="Proteomes" id="UP000800097"/>
    </source>
</evidence>
<dbReference type="EMBL" id="ML986484">
    <property type="protein sequence ID" value="KAF2281612.1"/>
    <property type="molecule type" value="Genomic_DNA"/>
</dbReference>
<evidence type="ECO:0000313" key="2">
    <source>
        <dbReference type="EMBL" id="KAF2281612.1"/>
    </source>
</evidence>
<dbReference type="GeneID" id="54553750"/>
<dbReference type="Proteomes" id="UP000800097">
    <property type="component" value="Unassembled WGS sequence"/>
</dbReference>
<feature type="compositionally biased region" description="Polar residues" evidence="1">
    <location>
        <begin position="544"/>
        <end position="556"/>
    </location>
</feature>
<dbReference type="RefSeq" id="XP_033659149.1">
    <property type="nucleotide sequence ID" value="XM_033800575.1"/>
</dbReference>
<evidence type="ECO:0000256" key="1">
    <source>
        <dbReference type="SAM" id="MobiDB-lite"/>
    </source>
</evidence>